<evidence type="ECO:0000256" key="4">
    <source>
        <dbReference type="ARBA" id="ARBA00023136"/>
    </source>
</evidence>
<dbReference type="InterPro" id="IPR050578">
    <property type="entry name" value="MARVEL-CKLF_proteins"/>
</dbReference>
<dbReference type="InterPro" id="IPR008253">
    <property type="entry name" value="Marvel"/>
</dbReference>
<dbReference type="Proteomes" id="UP000221080">
    <property type="component" value="Chromosome 23"/>
</dbReference>
<evidence type="ECO:0000256" key="2">
    <source>
        <dbReference type="ARBA" id="ARBA00022692"/>
    </source>
</evidence>
<evidence type="ECO:0000256" key="3">
    <source>
        <dbReference type="ARBA" id="ARBA00022989"/>
    </source>
</evidence>
<feature type="transmembrane region" description="Helical" evidence="6">
    <location>
        <begin position="70"/>
        <end position="91"/>
    </location>
</feature>
<proteinExistence type="evidence at transcript level"/>
<dbReference type="CTD" id="112616"/>
<dbReference type="GeneID" id="108256082"/>
<dbReference type="PROSITE" id="PS51225">
    <property type="entry name" value="MARVEL"/>
    <property type="match status" value="1"/>
</dbReference>
<evidence type="ECO:0000256" key="6">
    <source>
        <dbReference type="SAM" id="Phobius"/>
    </source>
</evidence>
<feature type="transmembrane region" description="Helical" evidence="6">
    <location>
        <begin position="103"/>
        <end position="122"/>
    </location>
</feature>
<name>W5UCC2_ICTPU</name>
<reference evidence="8" key="1">
    <citation type="journal article" date="2012" name="BMC Genomics">
        <title>Efficient assembly and annotation of the transcriptome of catfish by RNA-Seq analysis of a doubled haploid homozygote.</title>
        <authorList>
            <person name="Liu S."/>
            <person name="Zhang Y."/>
            <person name="Zhou Z."/>
            <person name="Waldbieser G."/>
            <person name="Sun F."/>
            <person name="Lu J."/>
            <person name="Zhang J."/>
            <person name="Jiang Y."/>
            <person name="Zhang H."/>
            <person name="Wang X."/>
            <person name="Rajendran K.V."/>
            <person name="Khoo L."/>
            <person name="Kucuktas H."/>
            <person name="Peatman E."/>
            <person name="Liu Z."/>
        </authorList>
    </citation>
    <scope>NUCLEOTIDE SEQUENCE</scope>
    <source>
        <tissue evidence="8">Mixed</tissue>
    </source>
</reference>
<gene>
    <name evidence="8" type="primary">CMTM7</name>
    <name evidence="10" type="synonym">cmtm7</name>
</gene>
<evidence type="ECO:0000313" key="9">
    <source>
        <dbReference type="Proteomes" id="UP000221080"/>
    </source>
</evidence>
<evidence type="ECO:0000256" key="5">
    <source>
        <dbReference type="PROSITE-ProRule" id="PRU00581"/>
    </source>
</evidence>
<evidence type="ECO:0000256" key="1">
    <source>
        <dbReference type="ARBA" id="ARBA00004141"/>
    </source>
</evidence>
<keyword evidence="3 6" id="KW-1133">Transmembrane helix</keyword>
<dbReference type="EMBL" id="JT411649">
    <property type="protein sequence ID" value="AHH39535.1"/>
    <property type="molecule type" value="mRNA"/>
</dbReference>
<reference evidence="9" key="2">
    <citation type="journal article" date="2016" name="Nat. Commun.">
        <title>The channel catfish genome sequence provides insights into the evolution of scale formation in teleosts.</title>
        <authorList>
            <person name="Liu Z."/>
            <person name="Liu S."/>
            <person name="Yao J."/>
            <person name="Bao L."/>
            <person name="Zhang J."/>
            <person name="Li Y."/>
            <person name="Jiang C."/>
            <person name="Sun L."/>
            <person name="Wang R."/>
            <person name="Zhang Y."/>
            <person name="Zhou T."/>
            <person name="Zeng Q."/>
            <person name="Fu Q."/>
            <person name="Gao S."/>
            <person name="Li N."/>
            <person name="Koren S."/>
            <person name="Jiang Y."/>
            <person name="Zimin A."/>
            <person name="Xu P."/>
            <person name="Phillippy A.M."/>
            <person name="Geng X."/>
            <person name="Song L."/>
            <person name="Sun F."/>
            <person name="Li C."/>
            <person name="Wang X."/>
            <person name="Chen A."/>
            <person name="Jin Y."/>
            <person name="Yuan Z."/>
            <person name="Yang Y."/>
            <person name="Tan S."/>
            <person name="Peatman E."/>
            <person name="Lu J."/>
            <person name="Qin Z."/>
            <person name="Dunham R."/>
            <person name="Li Z."/>
            <person name="Sonstegard T."/>
            <person name="Feng J."/>
            <person name="Danzmann R.G."/>
            <person name="Schroeder S."/>
            <person name="Scheffler B."/>
            <person name="Duke M.V."/>
            <person name="Ballard L."/>
            <person name="Kucuktas H."/>
            <person name="Kaltenboeck L."/>
            <person name="Liu H."/>
            <person name="Armbruster J."/>
            <person name="Xie Y."/>
            <person name="Kirby M.L."/>
            <person name="Tian Y."/>
            <person name="Flanagan M.E."/>
            <person name="Mu W."/>
            <person name="Waldbieser G.C."/>
        </authorList>
    </citation>
    <scope>NUCLEOTIDE SEQUENCE [LARGE SCALE GENOMIC DNA]</scope>
    <source>
        <strain evidence="9">SDA103</strain>
    </source>
</reference>
<evidence type="ECO:0000313" key="10">
    <source>
        <dbReference type="RefSeq" id="XP_017308109.1"/>
    </source>
</evidence>
<dbReference type="RefSeq" id="XP_017308109.1">
    <property type="nucleotide sequence ID" value="XM_017452620.3"/>
</dbReference>
<feature type="transmembrane region" description="Helical" evidence="6">
    <location>
        <begin position="39"/>
        <end position="58"/>
    </location>
</feature>
<comment type="subcellular location">
    <subcellularLocation>
        <location evidence="1">Membrane</location>
        <topology evidence="1">Multi-pass membrane protein</topology>
    </subcellularLocation>
</comment>
<sequence>MSHTVVTTTSTTATATASSSDGGILNLGYCRSFPGLIKLAQLVTLLIAFLCIHCAPTWTHYDGYRYFEVVTLWFFFAFLIFFLMYVFRLQAKLACINWTLTEFFHYALGTILICIASIIGAVKSYNFSALLAGSIFGFIATFLLAISLWTSYKVTCGSRQTSIAV</sequence>
<dbReference type="Pfam" id="PF01284">
    <property type="entry name" value="MARVEL"/>
    <property type="match status" value="1"/>
</dbReference>
<accession>W5UCC2</accession>
<dbReference type="STRING" id="7998.ENSIPUP00000012400"/>
<dbReference type="PANTHER" id="PTHR22776:SF89">
    <property type="entry name" value="CKLF-LIKE MARVEL TRANSMEMBRANE DOMAIN-CONTAINING PROTEIN 7"/>
    <property type="match status" value="1"/>
</dbReference>
<keyword evidence="2 5" id="KW-0812">Transmembrane</keyword>
<feature type="transmembrane region" description="Helical" evidence="6">
    <location>
        <begin position="128"/>
        <end position="149"/>
    </location>
</feature>
<dbReference type="KEGG" id="ipu:108256082"/>
<dbReference type="AlphaFoldDB" id="W5UCC2"/>
<organism evidence="8">
    <name type="scientific">Ictalurus punctatus</name>
    <name type="common">Channel catfish</name>
    <name type="synonym">Silurus punctatus</name>
    <dbReference type="NCBI Taxonomy" id="7998"/>
    <lineage>
        <taxon>Eukaryota</taxon>
        <taxon>Metazoa</taxon>
        <taxon>Chordata</taxon>
        <taxon>Craniata</taxon>
        <taxon>Vertebrata</taxon>
        <taxon>Euteleostomi</taxon>
        <taxon>Actinopterygii</taxon>
        <taxon>Neopterygii</taxon>
        <taxon>Teleostei</taxon>
        <taxon>Ostariophysi</taxon>
        <taxon>Siluriformes</taxon>
        <taxon>Ictaluridae</taxon>
        <taxon>Ictalurus</taxon>
    </lineage>
</organism>
<feature type="domain" description="MARVEL" evidence="7">
    <location>
        <begin position="29"/>
        <end position="156"/>
    </location>
</feature>
<evidence type="ECO:0000313" key="8">
    <source>
        <dbReference type="EMBL" id="AHH39535.1"/>
    </source>
</evidence>
<protein>
    <submittedName>
        <fullName evidence="8 10">CKLF-like MARVEL transmembrane domain-containing protein 7</fullName>
    </submittedName>
</protein>
<evidence type="ECO:0000259" key="7">
    <source>
        <dbReference type="PROSITE" id="PS51225"/>
    </source>
</evidence>
<reference evidence="10" key="3">
    <citation type="submission" date="2025-04" db="UniProtKB">
        <authorList>
            <consortium name="RefSeq"/>
        </authorList>
    </citation>
    <scope>IDENTIFICATION</scope>
    <source>
        <tissue evidence="10">Blood</tissue>
    </source>
</reference>
<dbReference type="PANTHER" id="PTHR22776">
    <property type="entry name" value="MARVEL-CONTAINING POTENTIAL LIPID RAFT-ASSOCIATED PROTEIN"/>
    <property type="match status" value="1"/>
</dbReference>
<keyword evidence="4 5" id="KW-0472">Membrane</keyword>
<dbReference type="OMA" id="TEFFHYA"/>
<dbReference type="OrthoDB" id="5982489at2759"/>
<dbReference type="GO" id="GO:0016020">
    <property type="term" value="C:membrane"/>
    <property type="evidence" value="ECO:0007669"/>
    <property type="project" value="UniProtKB-SubCell"/>
</dbReference>
<keyword evidence="9" id="KW-1185">Reference proteome</keyword>